<dbReference type="Gene3D" id="3.30.2390.10">
    <property type="entry name" value="TTHA1013-like"/>
    <property type="match status" value="1"/>
</dbReference>
<proteinExistence type="predicted"/>
<keyword evidence="3" id="KW-1185">Reference proteome</keyword>
<comment type="caution">
    <text evidence="2">The sequence shown here is derived from an EMBL/GenBank/DDBJ whole genome shotgun (WGS) entry which is preliminary data.</text>
</comment>
<organism evidence="2 3">
    <name type="scientific">Candidatus Thiomargarita nelsonii</name>
    <dbReference type="NCBI Taxonomy" id="1003181"/>
    <lineage>
        <taxon>Bacteria</taxon>
        <taxon>Pseudomonadati</taxon>
        <taxon>Pseudomonadota</taxon>
        <taxon>Gammaproteobacteria</taxon>
        <taxon>Thiotrichales</taxon>
        <taxon>Thiotrichaceae</taxon>
        <taxon>Thiomargarita</taxon>
    </lineage>
</organism>
<dbReference type="AlphaFoldDB" id="A0A0A6PDA9"/>
<sequence length="95" mass="11077">MHKNTYYVKAIWDNEAEVWVAESEDIPGLITEAETQAELESKLRIMVPELLLENGLIDYCVKQPKIPVRIHEERDFLVPLAKRLSSRHKSIYDVL</sequence>
<gene>
    <name evidence="2" type="ORF">PN36_07105</name>
</gene>
<feature type="domain" description="DUF1902" evidence="1">
    <location>
        <begin position="5"/>
        <end position="57"/>
    </location>
</feature>
<dbReference type="InterPro" id="IPR015066">
    <property type="entry name" value="DUF1902"/>
</dbReference>
<name>A0A0A6PDA9_9GAMM</name>
<dbReference type="Pfam" id="PF08972">
    <property type="entry name" value="DUF1902"/>
    <property type="match status" value="1"/>
</dbReference>
<dbReference type="InterPro" id="IPR035069">
    <property type="entry name" value="TTHA1013/TTHA0281-like"/>
</dbReference>
<protein>
    <recommendedName>
        <fullName evidence="1">DUF1902 domain-containing protein</fullName>
    </recommendedName>
</protein>
<reference evidence="2 3" key="1">
    <citation type="journal article" date="2016" name="Front. Microbiol.">
        <title>Single-Cell (Meta-)Genomics of a Dimorphic Candidatus Thiomargarita nelsonii Reveals Genomic Plasticity.</title>
        <authorList>
            <person name="Flood B.E."/>
            <person name="Fliss P."/>
            <person name="Jones D.S."/>
            <person name="Dick G.J."/>
            <person name="Jain S."/>
            <person name="Kaster A.K."/>
            <person name="Winkel M."/>
            <person name="Mussmann M."/>
            <person name="Bailey J."/>
        </authorList>
    </citation>
    <scope>NUCLEOTIDE SEQUENCE [LARGE SCALE GENOMIC DNA]</scope>
    <source>
        <strain evidence="2">Hydrate Ridge</strain>
    </source>
</reference>
<dbReference type="SUPFAM" id="SSF143100">
    <property type="entry name" value="TTHA1013/TTHA0281-like"/>
    <property type="match status" value="1"/>
</dbReference>
<evidence type="ECO:0000259" key="1">
    <source>
        <dbReference type="Pfam" id="PF08972"/>
    </source>
</evidence>
<dbReference type="Proteomes" id="UP000030428">
    <property type="component" value="Unassembled WGS sequence"/>
</dbReference>
<evidence type="ECO:0000313" key="3">
    <source>
        <dbReference type="Proteomes" id="UP000030428"/>
    </source>
</evidence>
<accession>A0A0A6PDA9</accession>
<evidence type="ECO:0000313" key="2">
    <source>
        <dbReference type="EMBL" id="KHD08312.1"/>
    </source>
</evidence>
<dbReference type="EMBL" id="JSZA02000020">
    <property type="protein sequence ID" value="KHD08312.1"/>
    <property type="molecule type" value="Genomic_DNA"/>
</dbReference>